<proteinExistence type="predicted"/>
<dbReference type="RefSeq" id="WP_076837139.1">
    <property type="nucleotide sequence ID" value="NZ_CP019434.1"/>
</dbReference>
<dbReference type="SUPFAM" id="SSF55248">
    <property type="entry name" value="PCD-like"/>
    <property type="match status" value="1"/>
</dbReference>
<dbReference type="GO" id="GO:0008124">
    <property type="term" value="F:4-alpha-hydroxytetrahydrobiopterin dehydratase activity"/>
    <property type="evidence" value="ECO:0007669"/>
    <property type="project" value="InterPro"/>
</dbReference>
<accession>A0A1P8UI45</accession>
<organism evidence="1 2">
    <name type="scientific">Acidihalobacter ferrooxydans</name>
    <dbReference type="NCBI Taxonomy" id="1765967"/>
    <lineage>
        <taxon>Bacteria</taxon>
        <taxon>Pseudomonadati</taxon>
        <taxon>Pseudomonadota</taxon>
        <taxon>Gammaproteobacteria</taxon>
        <taxon>Chromatiales</taxon>
        <taxon>Ectothiorhodospiraceae</taxon>
        <taxon>Acidihalobacter</taxon>
    </lineage>
</organism>
<dbReference type="Proteomes" id="UP000243807">
    <property type="component" value="Chromosome"/>
</dbReference>
<evidence type="ECO:0008006" key="3">
    <source>
        <dbReference type="Google" id="ProtNLM"/>
    </source>
</evidence>
<evidence type="ECO:0000313" key="1">
    <source>
        <dbReference type="EMBL" id="APZ43499.1"/>
    </source>
</evidence>
<sequence length="89" mass="9877">MSLGAPEGWTRSGTDTVTWFKRFEFGDYAKLRTFLDALAELAKETGMHPDNIGFGRDYANISLETRVTDAENAALAEFAESLDRLAKTV</sequence>
<dbReference type="KEGG" id="afy:BW247_10715"/>
<name>A0A1P8UI45_9GAMM</name>
<gene>
    <name evidence="1" type="ORF">BW247_10715</name>
</gene>
<dbReference type="InterPro" id="IPR036428">
    <property type="entry name" value="PCD_sf"/>
</dbReference>
<dbReference type="OrthoDB" id="5297462at2"/>
<dbReference type="EMBL" id="CP019434">
    <property type="protein sequence ID" value="APZ43499.1"/>
    <property type="molecule type" value="Genomic_DNA"/>
</dbReference>
<dbReference type="GO" id="GO:0006729">
    <property type="term" value="P:tetrahydrobiopterin biosynthetic process"/>
    <property type="evidence" value="ECO:0007669"/>
    <property type="project" value="InterPro"/>
</dbReference>
<dbReference type="AlphaFoldDB" id="A0A1P8UI45"/>
<dbReference type="Gene3D" id="3.30.1360.20">
    <property type="entry name" value="Transcriptional coactivator/pterin dehydratase"/>
    <property type="match status" value="1"/>
</dbReference>
<reference evidence="1 2" key="1">
    <citation type="submission" date="2017-01" db="EMBL/GenBank/DDBJ databases">
        <title>Draft sequence of Acidihalobacter ferrooxidans strain DSM 14175 (strain V8).</title>
        <authorList>
            <person name="Khaleque H.N."/>
            <person name="Ramsay J.P."/>
            <person name="Murphy R.J.T."/>
            <person name="Kaksonen A.H."/>
            <person name="Boxall N.J."/>
            <person name="Watkin E.L.J."/>
        </authorList>
    </citation>
    <scope>NUCLEOTIDE SEQUENCE [LARGE SCALE GENOMIC DNA]</scope>
    <source>
        <strain evidence="1 2">V8</strain>
    </source>
</reference>
<evidence type="ECO:0000313" key="2">
    <source>
        <dbReference type="Proteomes" id="UP000243807"/>
    </source>
</evidence>
<keyword evidence="2" id="KW-1185">Reference proteome</keyword>
<dbReference type="STRING" id="1765967.BW247_10715"/>
<protein>
    <recommendedName>
        <fullName evidence="3">4a-hydroxytetrahydrobiopterin dehydratase</fullName>
    </recommendedName>
</protein>